<dbReference type="EnsemblPlants" id="KRH10346">
    <property type="protein sequence ID" value="KRH10346"/>
    <property type="gene ID" value="GLYMA_15G043300"/>
</dbReference>
<dbReference type="PROSITE" id="PS51910">
    <property type="entry name" value="GH18_2"/>
    <property type="match status" value="1"/>
</dbReference>
<dbReference type="Proteomes" id="UP000008827">
    <property type="component" value="Chromosome 15"/>
</dbReference>
<dbReference type="PANTHER" id="PTHR46476">
    <property type="entry name" value="CHITINASE 2-LIKE"/>
    <property type="match status" value="1"/>
</dbReference>
<dbReference type="PRINTS" id="PR00551">
    <property type="entry name" value="2SGLOBULIN"/>
</dbReference>
<dbReference type="GO" id="GO:0005975">
    <property type="term" value="P:carbohydrate metabolic process"/>
    <property type="evidence" value="ECO:0007669"/>
    <property type="project" value="InterPro"/>
</dbReference>
<accession>K7M9J3</accession>
<keyword evidence="4" id="KW-1185">Reference proteome</keyword>
<dbReference type="OrthoDB" id="3012298at2759"/>
<dbReference type="Gramene" id="KRH10346">
    <property type="protein sequence ID" value="KRH10346"/>
    <property type="gene ID" value="GLYMA_15G043300"/>
</dbReference>
<dbReference type="AlphaFoldDB" id="K7M9J3"/>
<dbReference type="SUPFAM" id="SSF51445">
    <property type="entry name" value="(Trans)glycosidases"/>
    <property type="match status" value="1"/>
</dbReference>
<organism evidence="3">
    <name type="scientific">Glycine max</name>
    <name type="common">Soybean</name>
    <name type="synonym">Glycine hispida</name>
    <dbReference type="NCBI Taxonomy" id="3847"/>
    <lineage>
        <taxon>Eukaryota</taxon>
        <taxon>Viridiplantae</taxon>
        <taxon>Streptophyta</taxon>
        <taxon>Embryophyta</taxon>
        <taxon>Tracheophyta</taxon>
        <taxon>Spermatophyta</taxon>
        <taxon>Magnoliopsida</taxon>
        <taxon>eudicotyledons</taxon>
        <taxon>Gunneridae</taxon>
        <taxon>Pentapetalae</taxon>
        <taxon>rosids</taxon>
        <taxon>fabids</taxon>
        <taxon>Fabales</taxon>
        <taxon>Fabaceae</taxon>
        <taxon>Papilionoideae</taxon>
        <taxon>50 kb inversion clade</taxon>
        <taxon>NPAAA clade</taxon>
        <taxon>indigoferoid/millettioid clade</taxon>
        <taxon>Phaseoleae</taxon>
        <taxon>Glycine</taxon>
        <taxon>Glycine subgen. Soja</taxon>
    </lineage>
</organism>
<evidence type="ECO:0000259" key="1">
    <source>
        <dbReference type="PROSITE" id="PS51910"/>
    </source>
</evidence>
<proteinExistence type="predicted"/>
<reference evidence="2 3" key="1">
    <citation type="journal article" date="2010" name="Nature">
        <title>Genome sequence of the palaeopolyploid soybean.</title>
        <authorList>
            <person name="Schmutz J."/>
            <person name="Cannon S.B."/>
            <person name="Schlueter J."/>
            <person name="Ma J."/>
            <person name="Mitros T."/>
            <person name="Nelson W."/>
            <person name="Hyten D.L."/>
            <person name="Song Q."/>
            <person name="Thelen J.J."/>
            <person name="Cheng J."/>
            <person name="Xu D."/>
            <person name="Hellsten U."/>
            <person name="May G.D."/>
            <person name="Yu Y."/>
            <person name="Sakurai T."/>
            <person name="Umezawa T."/>
            <person name="Bhattacharyya M.K."/>
            <person name="Sandhu D."/>
            <person name="Valliyodan B."/>
            <person name="Lindquist E."/>
            <person name="Peto M."/>
            <person name="Grant D."/>
            <person name="Shu S."/>
            <person name="Goodstein D."/>
            <person name="Barry K."/>
            <person name="Futrell-Griggs M."/>
            <person name="Abernathy B."/>
            <person name="Du J."/>
            <person name="Tian Z."/>
            <person name="Zhu L."/>
            <person name="Gill N."/>
            <person name="Joshi T."/>
            <person name="Libault M."/>
            <person name="Sethuraman A."/>
            <person name="Zhang X.-C."/>
            <person name="Shinozaki K."/>
            <person name="Nguyen H.T."/>
            <person name="Wing R.A."/>
            <person name="Cregan P."/>
            <person name="Specht J."/>
            <person name="Grimwood J."/>
            <person name="Rokhsar D."/>
            <person name="Stacey G."/>
            <person name="Shoemaker R.C."/>
            <person name="Jackson S.A."/>
        </authorList>
    </citation>
    <scope>NUCLEOTIDE SEQUENCE [LARGE SCALE GENOMIC DNA]</scope>
    <source>
        <strain evidence="3">cv. Williams 82</strain>
        <tissue evidence="2">Callus</tissue>
    </source>
</reference>
<dbReference type="HOGENOM" id="CLU_065258_1_0_1"/>
<dbReference type="EMBL" id="CM000848">
    <property type="protein sequence ID" value="KRH10346.1"/>
    <property type="molecule type" value="Genomic_DNA"/>
</dbReference>
<dbReference type="SMR" id="K7M9J3"/>
<evidence type="ECO:0000313" key="3">
    <source>
        <dbReference type="EnsemblPlants" id="KRH10346"/>
    </source>
</evidence>
<reference evidence="2" key="3">
    <citation type="submission" date="2018-07" db="EMBL/GenBank/DDBJ databases">
        <title>WGS assembly of Glycine max.</title>
        <authorList>
            <person name="Schmutz J."/>
            <person name="Cannon S."/>
            <person name="Schlueter J."/>
            <person name="Ma J."/>
            <person name="Mitros T."/>
            <person name="Nelson W."/>
            <person name="Hyten D."/>
            <person name="Song Q."/>
            <person name="Thelen J."/>
            <person name="Cheng J."/>
            <person name="Xu D."/>
            <person name="Hellsten U."/>
            <person name="May G."/>
            <person name="Yu Y."/>
            <person name="Sakurai T."/>
            <person name="Umezawa T."/>
            <person name="Bhattacharyya M."/>
            <person name="Sandhu D."/>
            <person name="Valliyodan B."/>
            <person name="Lindquist E."/>
            <person name="Peto M."/>
            <person name="Grant D."/>
            <person name="Shu S."/>
            <person name="Goodstein D."/>
            <person name="Barry K."/>
            <person name="Futrell-Griggs M."/>
            <person name="Abernathy B."/>
            <person name="Du J."/>
            <person name="Tian Z."/>
            <person name="Zhu L."/>
            <person name="Gill N."/>
            <person name="Joshi T."/>
            <person name="Libault M."/>
            <person name="Sethuraman A."/>
            <person name="Zhang X."/>
            <person name="Shinozaki K."/>
            <person name="Nguyen H."/>
            <person name="Wing R."/>
            <person name="Cregan P."/>
            <person name="Specht J."/>
            <person name="Grimwood J."/>
            <person name="Rokhsar D."/>
            <person name="Stacey G."/>
            <person name="Shoemaker R."/>
            <person name="Jackson S."/>
        </authorList>
    </citation>
    <scope>NUCLEOTIDE SEQUENCE</scope>
    <source>
        <tissue evidence="2">Callus</tissue>
    </source>
</reference>
<protein>
    <recommendedName>
        <fullName evidence="1">GH18 domain-containing protein</fullName>
    </recommendedName>
</protein>
<dbReference type="InterPro" id="IPR017853">
    <property type="entry name" value="GH"/>
</dbReference>
<reference evidence="3" key="2">
    <citation type="submission" date="2018-02" db="UniProtKB">
        <authorList>
            <consortium name="EnsemblPlants"/>
        </authorList>
    </citation>
    <scope>IDENTIFICATION</scope>
    <source>
        <strain evidence="3">Williams 82</strain>
    </source>
</reference>
<dbReference type="RefSeq" id="XP_003547497.2">
    <property type="nucleotide sequence ID" value="XM_003547449.5"/>
</dbReference>
<dbReference type="InterPro" id="IPR001223">
    <property type="entry name" value="Glyco_hydro18_cat"/>
</dbReference>
<dbReference type="PANTHER" id="PTHR46476:SF12">
    <property type="entry name" value="RUBISCO-ASSOCIATED PROTEIN"/>
    <property type="match status" value="1"/>
</dbReference>
<name>K7M9J3_SOYBN</name>
<evidence type="ECO:0000313" key="2">
    <source>
        <dbReference type="EMBL" id="KRH10346.1"/>
    </source>
</evidence>
<dbReference type="PaxDb" id="3847-GLYMA15G04820.2"/>
<evidence type="ECO:0000313" key="4">
    <source>
        <dbReference type="Proteomes" id="UP000008827"/>
    </source>
</evidence>
<dbReference type="OMA" id="ISIHYHN"/>
<dbReference type="KEGG" id="gmx:100776259"/>
<feature type="domain" description="GH18" evidence="1">
    <location>
        <begin position="32"/>
        <end position="298"/>
    </location>
</feature>
<sequence length="298" mass="34239">MAWTQVKYIRAPWAGQFLAQHPNCNSIYWSLGTMLSIFRQYTFDDSFSQVFVSAKFLKEYQIALTFASDYDDEGAPTNGVFRPTWDLSKVTPESIARFKDKNPNVDIKVFISIGNRGTQHPFKPLNNKTWIDNATESLTHLIKNEDYNLHVDGIDVLYEHIDASPGDFIECVGQLIRNLKEKGVVSEASISPSFALNEEYYPLLYSAVSFFVDWVDYQFQSELKPVFDPTTLVKRYNELTKLYPRRKLFAGYSAENEDWATLSPIVFFLGGMDILKKRKAPGVSIHYHNYYADAPNKD</sequence>
<gene>
    <name evidence="3" type="primary">LOC100776259</name>
    <name evidence="2" type="ORF">GLYMA_15G043300</name>
</gene>
<dbReference type="GeneID" id="100776259"/>
<dbReference type="Gene3D" id="3.20.20.80">
    <property type="entry name" value="Glycosidases"/>
    <property type="match status" value="1"/>
</dbReference>
<dbReference type="InterPro" id="IPR000677">
    <property type="entry name" value="Chitinase-like"/>
</dbReference>